<keyword evidence="1" id="KW-0812">Transmembrane</keyword>
<keyword evidence="3" id="KW-1185">Reference proteome</keyword>
<reference evidence="2 3" key="1">
    <citation type="submission" date="2020-02" db="EMBL/GenBank/DDBJ databases">
        <title>The whole genome sequence of CPCC 205119.</title>
        <authorList>
            <person name="Jiang Z."/>
        </authorList>
    </citation>
    <scope>NUCLEOTIDE SEQUENCE [LARGE SCALE GENOMIC DNA]</scope>
    <source>
        <strain evidence="2 3">CPCC 205119</strain>
    </source>
</reference>
<gene>
    <name evidence="2" type="ORF">G1H19_15145</name>
</gene>
<keyword evidence="1" id="KW-1133">Transmembrane helix</keyword>
<feature type="transmembrane region" description="Helical" evidence="1">
    <location>
        <begin position="60"/>
        <end position="81"/>
    </location>
</feature>
<name>A0A7K3WG42_9ACTN</name>
<protein>
    <submittedName>
        <fullName evidence="2">Uncharacterized protein</fullName>
    </submittedName>
</protein>
<keyword evidence="1" id="KW-0472">Membrane</keyword>
<sequence length="248" mass="26060">MTTQHPTPPDLLAVLAAVRPDPDADRGWSLQDQAAVRARIMTDTSRPADELAARRGRRRVVALVTVGLLLTGGGAVAGGLVPQAFTDRFPYWADGGPSQPSVDPADAERVATAPGPDGLVFSLVVARADSDPDHHCTVAVFETAESAVRPGPSEFTDVSNNSCHSGPESTGPFGAGDVVWADGYWVWDAPSGDAVRAELRTSAGETYPVVSYGGSFYGWFPALGQDEPREAELIGYAADGTEVGRIQL</sequence>
<evidence type="ECO:0000256" key="1">
    <source>
        <dbReference type="SAM" id="Phobius"/>
    </source>
</evidence>
<organism evidence="2 3">
    <name type="scientific">Goekera deserti</name>
    <dbReference type="NCBI Taxonomy" id="2497753"/>
    <lineage>
        <taxon>Bacteria</taxon>
        <taxon>Bacillati</taxon>
        <taxon>Actinomycetota</taxon>
        <taxon>Actinomycetes</taxon>
        <taxon>Geodermatophilales</taxon>
        <taxon>Geodermatophilaceae</taxon>
        <taxon>Goekera</taxon>
    </lineage>
</organism>
<dbReference type="AlphaFoldDB" id="A0A7K3WG42"/>
<dbReference type="EMBL" id="JAAGWK010000021">
    <property type="protein sequence ID" value="NEL55326.1"/>
    <property type="molecule type" value="Genomic_DNA"/>
</dbReference>
<dbReference type="RefSeq" id="WP_162393611.1">
    <property type="nucleotide sequence ID" value="NZ_JAABOZ010000012.1"/>
</dbReference>
<proteinExistence type="predicted"/>
<dbReference type="Proteomes" id="UP000470470">
    <property type="component" value="Unassembled WGS sequence"/>
</dbReference>
<evidence type="ECO:0000313" key="2">
    <source>
        <dbReference type="EMBL" id="NEL55326.1"/>
    </source>
</evidence>
<evidence type="ECO:0000313" key="3">
    <source>
        <dbReference type="Proteomes" id="UP000470470"/>
    </source>
</evidence>
<accession>A0A7K3WG42</accession>
<comment type="caution">
    <text evidence="2">The sequence shown here is derived from an EMBL/GenBank/DDBJ whole genome shotgun (WGS) entry which is preliminary data.</text>
</comment>